<feature type="domain" description="Tf2-1-like SH3-like" evidence="1">
    <location>
        <begin position="5"/>
        <end position="56"/>
    </location>
</feature>
<dbReference type="InterPro" id="IPR056924">
    <property type="entry name" value="SH3_Tf2-1"/>
</dbReference>
<dbReference type="AlphaFoldDB" id="A0AAF0QXF9"/>
<evidence type="ECO:0000313" key="2">
    <source>
        <dbReference type="EMBL" id="WMV32219.1"/>
    </source>
</evidence>
<organism evidence="2 3">
    <name type="scientific">Solanum verrucosum</name>
    <dbReference type="NCBI Taxonomy" id="315347"/>
    <lineage>
        <taxon>Eukaryota</taxon>
        <taxon>Viridiplantae</taxon>
        <taxon>Streptophyta</taxon>
        <taxon>Embryophyta</taxon>
        <taxon>Tracheophyta</taxon>
        <taxon>Spermatophyta</taxon>
        <taxon>Magnoliopsida</taxon>
        <taxon>eudicotyledons</taxon>
        <taxon>Gunneridae</taxon>
        <taxon>Pentapetalae</taxon>
        <taxon>asterids</taxon>
        <taxon>lamiids</taxon>
        <taxon>Solanales</taxon>
        <taxon>Solanaceae</taxon>
        <taxon>Solanoideae</taxon>
        <taxon>Solaneae</taxon>
        <taxon>Solanum</taxon>
    </lineage>
</organism>
<gene>
    <name evidence="2" type="ORF">MTR67_025604</name>
</gene>
<accession>A0AAF0QXF9</accession>
<dbReference type="EMBL" id="CP133617">
    <property type="protein sequence ID" value="WMV32219.1"/>
    <property type="molecule type" value="Genomic_DNA"/>
</dbReference>
<dbReference type="PANTHER" id="PTHR46148:SF56">
    <property type="entry name" value="RETROTRANSPOSON PROTEIN"/>
    <property type="match status" value="1"/>
</dbReference>
<evidence type="ECO:0000313" key="3">
    <source>
        <dbReference type="Proteomes" id="UP001234989"/>
    </source>
</evidence>
<keyword evidence="3" id="KW-1185">Reference proteome</keyword>
<name>A0AAF0QXF9_SOLVR</name>
<proteinExistence type="predicted"/>
<dbReference type="Pfam" id="PF24626">
    <property type="entry name" value="SH3_Tf2-1"/>
    <property type="match status" value="1"/>
</dbReference>
<protein>
    <recommendedName>
        <fullName evidence="1">Tf2-1-like SH3-like domain-containing protein</fullName>
    </recommendedName>
</protein>
<dbReference type="Proteomes" id="UP001234989">
    <property type="component" value="Chromosome 6"/>
</dbReference>
<sequence>MKGVMRFGKNGKLSPKYEGRYRILKRIGKVAYELNFPTDLAAVHPVFHISLLKKCVGDPASIVPLESVSMKDSLSYEDVQLEILDRQVALTAPSTDRRRTHGLSCRSVVRVSKLPQNAVRNSTKCRPTAGPTSVGQVTDRGSCLWMDAPKAQL</sequence>
<reference evidence="2" key="1">
    <citation type="submission" date="2023-08" db="EMBL/GenBank/DDBJ databases">
        <title>A de novo genome assembly of Solanum verrucosum Schlechtendal, a Mexican diploid species geographically isolated from the other diploid A-genome species in potato relatives.</title>
        <authorList>
            <person name="Hosaka K."/>
        </authorList>
    </citation>
    <scope>NUCLEOTIDE SEQUENCE</scope>
    <source>
        <tissue evidence="2">Young leaves</tissue>
    </source>
</reference>
<dbReference type="PANTHER" id="PTHR46148">
    <property type="entry name" value="CHROMO DOMAIN-CONTAINING PROTEIN"/>
    <property type="match status" value="1"/>
</dbReference>
<evidence type="ECO:0000259" key="1">
    <source>
        <dbReference type="Pfam" id="PF24626"/>
    </source>
</evidence>